<dbReference type="AlphaFoldDB" id="A0A0H2TKD5"/>
<keyword evidence="6" id="KW-0677">Repeat</keyword>
<organism evidence="17">
    <name type="scientific">Magnaporthiopsis poae (strain ATCC 64411 / 73-15)</name>
    <name type="common">Kentucky bluegrass fungus</name>
    <name type="synonym">Magnaporthe poae</name>
    <dbReference type="NCBI Taxonomy" id="644358"/>
    <lineage>
        <taxon>Eukaryota</taxon>
        <taxon>Fungi</taxon>
        <taxon>Dikarya</taxon>
        <taxon>Ascomycota</taxon>
        <taxon>Pezizomycotina</taxon>
        <taxon>Sordariomycetes</taxon>
        <taxon>Sordariomycetidae</taxon>
        <taxon>Magnaporthales</taxon>
        <taxon>Magnaporthaceae</taxon>
        <taxon>Magnaporthiopsis</taxon>
    </lineage>
</organism>
<feature type="domain" description="PAS" evidence="16">
    <location>
        <begin position="356"/>
        <end position="378"/>
    </location>
</feature>
<keyword evidence="12" id="KW-0010">Activator</keyword>
<keyword evidence="13" id="KW-0804">Transcription</keyword>
<dbReference type="GO" id="GO:0008270">
    <property type="term" value="F:zinc ion binding"/>
    <property type="evidence" value="ECO:0007669"/>
    <property type="project" value="UniProtKB-KW"/>
</dbReference>
<name>A0A0H2TKD5_MAGP6</name>
<feature type="non-terminal residue" evidence="17">
    <location>
        <position position="488"/>
    </location>
</feature>
<evidence type="ECO:0000256" key="15">
    <source>
        <dbReference type="SAM" id="MobiDB-lite"/>
    </source>
</evidence>
<dbReference type="GO" id="GO:0005634">
    <property type="term" value="C:nucleus"/>
    <property type="evidence" value="ECO:0007669"/>
    <property type="project" value="TreeGrafter"/>
</dbReference>
<keyword evidence="7" id="KW-0863">Zinc-finger</keyword>
<evidence type="ECO:0000256" key="2">
    <source>
        <dbReference type="ARBA" id="ARBA00022606"/>
    </source>
</evidence>
<dbReference type="InterPro" id="IPR035965">
    <property type="entry name" value="PAS-like_dom_sf"/>
</dbReference>
<dbReference type="GO" id="GO:0003677">
    <property type="term" value="F:DNA binding"/>
    <property type="evidence" value="ECO:0007669"/>
    <property type="project" value="UniProtKB-KW"/>
</dbReference>
<keyword evidence="9" id="KW-0157">Chromophore</keyword>
<evidence type="ECO:0000256" key="13">
    <source>
        <dbReference type="ARBA" id="ARBA00023163"/>
    </source>
</evidence>
<dbReference type="GO" id="GO:0009881">
    <property type="term" value="F:photoreceptor activity"/>
    <property type="evidence" value="ECO:0007669"/>
    <property type="project" value="UniProtKB-KW"/>
</dbReference>
<accession>A0A0H2TKD5</accession>
<dbReference type="PANTHER" id="PTHR47429">
    <property type="entry name" value="PROTEIN TWIN LOV 1"/>
    <property type="match status" value="1"/>
</dbReference>
<keyword evidence="8" id="KW-0862">Zinc</keyword>
<gene>
    <name evidence="17" type="ORF">MAPG_03566</name>
</gene>
<evidence type="ECO:0000256" key="5">
    <source>
        <dbReference type="ARBA" id="ARBA00022723"/>
    </source>
</evidence>
<evidence type="ECO:0000256" key="6">
    <source>
        <dbReference type="ARBA" id="ARBA00022737"/>
    </source>
</evidence>
<dbReference type="PANTHER" id="PTHR47429:SF7">
    <property type="entry name" value="GATA-FACTOR"/>
    <property type="match status" value="1"/>
</dbReference>
<dbReference type="Gene3D" id="3.30.450.20">
    <property type="entry name" value="PAS domain"/>
    <property type="match status" value="1"/>
</dbReference>
<keyword evidence="3" id="KW-0285">Flavoprotein</keyword>
<evidence type="ECO:0000256" key="1">
    <source>
        <dbReference type="ARBA" id="ARBA00022543"/>
    </source>
</evidence>
<dbReference type="FunFam" id="3.30.450.20:FF:000064">
    <property type="entry name" value="Vivid PAS protein VVD"/>
    <property type="match status" value="1"/>
</dbReference>
<protein>
    <recommendedName>
        <fullName evidence="16">PAS domain-containing protein</fullName>
    </recommendedName>
</protein>
<dbReference type="SUPFAM" id="SSF55785">
    <property type="entry name" value="PYP-like sensor domain (PAS domain)"/>
    <property type="match status" value="1"/>
</dbReference>
<dbReference type="SMART" id="SM00086">
    <property type="entry name" value="PAC"/>
    <property type="match status" value="1"/>
</dbReference>
<evidence type="ECO:0000256" key="10">
    <source>
        <dbReference type="ARBA" id="ARBA00023015"/>
    </source>
</evidence>
<keyword evidence="10" id="KW-0805">Transcription regulation</keyword>
<dbReference type="CDD" id="cd00130">
    <property type="entry name" value="PAS"/>
    <property type="match status" value="1"/>
</dbReference>
<evidence type="ECO:0000256" key="14">
    <source>
        <dbReference type="ARBA" id="ARBA00023170"/>
    </source>
</evidence>
<dbReference type="NCBIfam" id="TIGR00229">
    <property type="entry name" value="sensory_box"/>
    <property type="match status" value="1"/>
</dbReference>
<evidence type="ECO:0000313" key="17">
    <source>
        <dbReference type="EMBL" id="KLU84525.1"/>
    </source>
</evidence>
<proteinExistence type="predicted"/>
<evidence type="ECO:0000256" key="12">
    <source>
        <dbReference type="ARBA" id="ARBA00023159"/>
    </source>
</evidence>
<reference evidence="17" key="2">
    <citation type="submission" date="2011-03" db="EMBL/GenBank/DDBJ databases">
        <title>Annotation of Magnaporthe poae ATCC 64411.</title>
        <authorList>
            <person name="Ma L.-J."/>
            <person name="Dead R."/>
            <person name="Young S.K."/>
            <person name="Zeng Q."/>
            <person name="Gargeya S."/>
            <person name="Fitzgerald M."/>
            <person name="Haas B."/>
            <person name="Abouelleil A."/>
            <person name="Alvarado L."/>
            <person name="Arachchi H.M."/>
            <person name="Berlin A."/>
            <person name="Brown A."/>
            <person name="Chapman S.B."/>
            <person name="Chen Z."/>
            <person name="Dunbar C."/>
            <person name="Freedman E."/>
            <person name="Gearin G."/>
            <person name="Gellesch M."/>
            <person name="Goldberg J."/>
            <person name="Griggs A."/>
            <person name="Gujja S."/>
            <person name="Heiman D."/>
            <person name="Howarth C."/>
            <person name="Larson L."/>
            <person name="Lui A."/>
            <person name="MacDonald P.J.P."/>
            <person name="Mehta T."/>
            <person name="Montmayeur A."/>
            <person name="Murphy C."/>
            <person name="Neiman D."/>
            <person name="Pearson M."/>
            <person name="Priest M."/>
            <person name="Roberts A."/>
            <person name="Saif S."/>
            <person name="Shea T."/>
            <person name="Shenoy N."/>
            <person name="Sisk P."/>
            <person name="Stolte C."/>
            <person name="Sykes S."/>
            <person name="Yandava C."/>
            <person name="Wortman J."/>
            <person name="Nusbaum C."/>
            <person name="Birren B."/>
        </authorList>
    </citation>
    <scope>NUCLEOTIDE SEQUENCE</scope>
    <source>
        <strain evidence="17">ATCC 64411</strain>
    </source>
</reference>
<feature type="region of interest" description="Disordered" evidence="15">
    <location>
        <begin position="267"/>
        <end position="304"/>
    </location>
</feature>
<keyword evidence="11" id="KW-0238">DNA-binding</keyword>
<reference evidence="17" key="1">
    <citation type="submission" date="2010-05" db="EMBL/GenBank/DDBJ databases">
        <title>The Genome Sequence of Magnaporthe poae strain ATCC 64411.</title>
        <authorList>
            <consortium name="The Broad Institute Genome Sequencing Platform"/>
            <consortium name="Broad Institute Genome Sequencing Center for Infectious Disease"/>
            <person name="Ma L.-J."/>
            <person name="Dead R."/>
            <person name="Young S."/>
            <person name="Zeng Q."/>
            <person name="Koehrsen M."/>
            <person name="Alvarado L."/>
            <person name="Berlin A."/>
            <person name="Chapman S.B."/>
            <person name="Chen Z."/>
            <person name="Freedman E."/>
            <person name="Gellesch M."/>
            <person name="Goldberg J."/>
            <person name="Griggs A."/>
            <person name="Gujja S."/>
            <person name="Heilman E.R."/>
            <person name="Heiman D."/>
            <person name="Hepburn T."/>
            <person name="Howarth C."/>
            <person name="Jen D."/>
            <person name="Larson L."/>
            <person name="Mehta T."/>
            <person name="Neiman D."/>
            <person name="Pearson M."/>
            <person name="Roberts A."/>
            <person name="Saif S."/>
            <person name="Shea T."/>
            <person name="Shenoy N."/>
            <person name="Sisk P."/>
            <person name="Stolte C."/>
            <person name="Sykes S."/>
            <person name="Walk T."/>
            <person name="White J."/>
            <person name="Yandava C."/>
            <person name="Haas B."/>
            <person name="Nusbaum C."/>
            <person name="Birren B."/>
        </authorList>
    </citation>
    <scope>NUCLEOTIDE SEQUENCE</scope>
    <source>
        <strain evidence="17">ATCC 64411</strain>
    </source>
</reference>
<evidence type="ECO:0000256" key="11">
    <source>
        <dbReference type="ARBA" id="ARBA00023125"/>
    </source>
</evidence>
<keyword evidence="5" id="KW-0479">Metal-binding</keyword>
<sequence>MNRNNYFGGQAQGEQVQRQLAAQQQQQQQQVGNLGNLQVDDIAMDSTVAQDAPVSAISDSPMLDGKSLDDIIRDNSNEMQRRRSLTHPYSPHNLESSARRLSMMEFGSNFSFPNMGNTFDAMGNSGMGGGLNVSVPPNAQFGQPTNDIGMVSMANAGAFSTLSPDMMGSMLAFSSLNMNPATTCQETMALFPPTSIGDQYMDNTVALENMTTDDFSMEMLTDNMPPPNSAPTPMMQGPDADSGMTNSGLQQQPLRIQTGMKIEAPQATPHSASFKVPAPPPPPAAPAFSARQDPPGLQNLAETGDKAKSVYSKSGFDMVRALYYVATRQNPQIQLGAVDLSCAFVITDITLNDCPIVYVSSNFQNLTGYSQHEILGKNCRFLQAPDGQVEAGIKREFVEDHAVFNLKKAIAERKEIQQSLINYRKGGKPFLNLLSMIPIPWETDELRYYVGFQIDVVECPDAIVKHEMGGQLQVNYKNSDIGQYIWSG</sequence>
<evidence type="ECO:0000259" key="16">
    <source>
        <dbReference type="PROSITE" id="PS50112"/>
    </source>
</evidence>
<evidence type="ECO:0000256" key="7">
    <source>
        <dbReference type="ARBA" id="ARBA00022771"/>
    </source>
</evidence>
<evidence type="ECO:0000256" key="9">
    <source>
        <dbReference type="ARBA" id="ARBA00022991"/>
    </source>
</evidence>
<dbReference type="Pfam" id="PF13426">
    <property type="entry name" value="PAS_9"/>
    <property type="match status" value="1"/>
</dbReference>
<evidence type="ECO:0000256" key="8">
    <source>
        <dbReference type="ARBA" id="ARBA00022833"/>
    </source>
</evidence>
<evidence type="ECO:0000256" key="3">
    <source>
        <dbReference type="ARBA" id="ARBA00022630"/>
    </source>
</evidence>
<dbReference type="OrthoDB" id="447251at2759"/>
<dbReference type="VEuPathDB" id="FungiDB:MAPG_03566"/>
<keyword evidence="2" id="KW-0716">Sensory transduction</keyword>
<dbReference type="InterPro" id="IPR000014">
    <property type="entry name" value="PAS"/>
</dbReference>
<keyword evidence="1" id="KW-0600">Photoreceptor protein</keyword>
<dbReference type="EMBL" id="GL876968">
    <property type="protein sequence ID" value="KLU84525.1"/>
    <property type="molecule type" value="Genomic_DNA"/>
</dbReference>
<dbReference type="PROSITE" id="PS50112">
    <property type="entry name" value="PAS"/>
    <property type="match status" value="1"/>
</dbReference>
<evidence type="ECO:0000256" key="4">
    <source>
        <dbReference type="ARBA" id="ARBA00022643"/>
    </source>
</evidence>
<dbReference type="InterPro" id="IPR001610">
    <property type="entry name" value="PAC"/>
</dbReference>
<keyword evidence="4" id="KW-0288">FMN</keyword>
<keyword evidence="14" id="KW-0675">Receptor</keyword>